<feature type="domain" description="Thiamine pyrophosphate enzyme N-terminal TPP-binding" evidence="6">
    <location>
        <begin position="6"/>
        <end position="124"/>
    </location>
</feature>
<sequence length="544" mass="58590">MNTIRTGGESLVHGLLSHGIDTIFGLPGVQNDHFYNAVYDAGDQIRAIHTRHEQGAAYMALGYALASAKTGVYVVVPGPGFLNTTAALATAYATNAPVLCLAGQIHQDQIGRGYGMLHEIPDQLTVMRSLTKWARRAESPGELPQLLATALSEMRSGRPRPVGLEVPLNVLAGKAEMSDSPPPLTVRRPAVDADIIEEAARLMGKARNPVIFVGGGATDASEEVRALAEALQAPVIASGRGRGILSSRHPFSHTFAAGEPLWEQADLAVAIGTRLTKPLIDWKSPDHLSLIRIEIAPQDSSFLAPAAVTIAADSQDALRALLPALARHNRQRPSRTAEMLALHKEMEQLFDSLQPQINFIRAIRDTLPDDGIFVDELTQVGYASNITMPVYQPRTFLTPNYQGTLGWGFPTALGAKVAAPDRPVLSIAGDGGFLYCAMELATAVQHGINTVSVIFNDGAYGNVRRMQKELYAGRLISSDLENPDFVAFVESFGATGVRVHSADSLRDALTDAFTADRPVVVEVPVGEMPGPWRMMYPNELLVED</sequence>
<dbReference type="SUPFAM" id="SSF52467">
    <property type="entry name" value="DHS-like NAD/FAD-binding domain"/>
    <property type="match status" value="1"/>
</dbReference>
<gene>
    <name evidence="7" type="ORF">F4148_01415</name>
</gene>
<dbReference type="GO" id="GO:0009099">
    <property type="term" value="P:L-valine biosynthetic process"/>
    <property type="evidence" value="ECO:0007669"/>
    <property type="project" value="TreeGrafter"/>
</dbReference>
<dbReference type="GO" id="GO:0005948">
    <property type="term" value="C:acetolactate synthase complex"/>
    <property type="evidence" value="ECO:0007669"/>
    <property type="project" value="TreeGrafter"/>
</dbReference>
<dbReference type="InterPro" id="IPR045229">
    <property type="entry name" value="TPP_enz"/>
</dbReference>
<evidence type="ECO:0000256" key="1">
    <source>
        <dbReference type="ARBA" id="ARBA00007812"/>
    </source>
</evidence>
<dbReference type="Gene3D" id="3.40.50.1220">
    <property type="entry name" value="TPP-binding domain"/>
    <property type="match status" value="1"/>
</dbReference>
<evidence type="ECO:0000256" key="2">
    <source>
        <dbReference type="ARBA" id="ARBA00023052"/>
    </source>
</evidence>
<dbReference type="Pfam" id="PF00205">
    <property type="entry name" value="TPP_enzyme_M"/>
    <property type="match status" value="1"/>
</dbReference>
<dbReference type="Gene3D" id="3.40.50.970">
    <property type="match status" value="2"/>
</dbReference>
<dbReference type="SUPFAM" id="SSF52518">
    <property type="entry name" value="Thiamin diphosphate-binding fold (THDP-binding)"/>
    <property type="match status" value="2"/>
</dbReference>
<dbReference type="InterPro" id="IPR029061">
    <property type="entry name" value="THDP-binding"/>
</dbReference>
<dbReference type="GO" id="GO:0003984">
    <property type="term" value="F:acetolactate synthase activity"/>
    <property type="evidence" value="ECO:0007669"/>
    <property type="project" value="TreeGrafter"/>
</dbReference>
<dbReference type="GO" id="GO:0000287">
    <property type="term" value="F:magnesium ion binding"/>
    <property type="evidence" value="ECO:0007669"/>
    <property type="project" value="InterPro"/>
</dbReference>
<dbReference type="GO" id="GO:0009097">
    <property type="term" value="P:isoleucine biosynthetic process"/>
    <property type="evidence" value="ECO:0007669"/>
    <property type="project" value="TreeGrafter"/>
</dbReference>
<dbReference type="AlphaFoldDB" id="A0A6B1FV27"/>
<evidence type="ECO:0000313" key="7">
    <source>
        <dbReference type="EMBL" id="MYH60469.1"/>
    </source>
</evidence>
<dbReference type="CDD" id="cd07035">
    <property type="entry name" value="TPP_PYR_POX_like"/>
    <property type="match status" value="1"/>
</dbReference>
<dbReference type="InterPro" id="IPR012000">
    <property type="entry name" value="Thiamin_PyroP_enz_cen_dom"/>
</dbReference>
<dbReference type="NCBIfam" id="NF006122">
    <property type="entry name" value="PRK08266.1"/>
    <property type="match status" value="1"/>
</dbReference>
<dbReference type="InterPro" id="IPR012001">
    <property type="entry name" value="Thiamin_PyroP_enz_TPP-bd_dom"/>
</dbReference>
<comment type="caution">
    <text evidence="7">The sequence shown here is derived from an EMBL/GenBank/DDBJ whole genome shotgun (WGS) entry which is preliminary data.</text>
</comment>
<dbReference type="PANTHER" id="PTHR18968">
    <property type="entry name" value="THIAMINE PYROPHOSPHATE ENZYMES"/>
    <property type="match status" value="1"/>
</dbReference>
<reference evidence="7" key="1">
    <citation type="submission" date="2019-09" db="EMBL/GenBank/DDBJ databases">
        <title>Characterisation of the sponge microbiome using genome-centric metagenomics.</title>
        <authorList>
            <person name="Engelberts J.P."/>
            <person name="Robbins S.J."/>
            <person name="De Goeij J.M."/>
            <person name="Aranda M."/>
            <person name="Bell S.C."/>
            <person name="Webster N.S."/>
        </authorList>
    </citation>
    <scope>NUCLEOTIDE SEQUENCE</scope>
    <source>
        <strain evidence="7">SB0675_bin_29</strain>
    </source>
</reference>
<dbReference type="Pfam" id="PF02775">
    <property type="entry name" value="TPP_enzyme_C"/>
    <property type="match status" value="1"/>
</dbReference>
<proteinExistence type="inferred from homology"/>
<evidence type="ECO:0008006" key="8">
    <source>
        <dbReference type="Google" id="ProtNLM"/>
    </source>
</evidence>
<dbReference type="CDD" id="cd00568">
    <property type="entry name" value="TPP_enzymes"/>
    <property type="match status" value="1"/>
</dbReference>
<dbReference type="EMBL" id="VYDA01000049">
    <property type="protein sequence ID" value="MYH60469.1"/>
    <property type="molecule type" value="Genomic_DNA"/>
</dbReference>
<name>A0A6B1FV27_9CHLR</name>
<protein>
    <recommendedName>
        <fullName evidence="8">TPP-binding protein</fullName>
    </recommendedName>
</protein>
<feature type="domain" description="Thiamine pyrophosphate enzyme central" evidence="4">
    <location>
        <begin position="196"/>
        <end position="321"/>
    </location>
</feature>
<dbReference type="PANTHER" id="PTHR18968:SF167">
    <property type="entry name" value="ACETOLACTATE SYNTHASE LARGE SUBUNIT ILVB2-RELATED"/>
    <property type="match status" value="1"/>
</dbReference>
<dbReference type="InterPro" id="IPR011766">
    <property type="entry name" value="TPP_enzyme_TPP-bd"/>
</dbReference>
<dbReference type="Pfam" id="PF02776">
    <property type="entry name" value="TPP_enzyme_N"/>
    <property type="match status" value="1"/>
</dbReference>
<dbReference type="InterPro" id="IPR029035">
    <property type="entry name" value="DHS-like_NAD/FAD-binding_dom"/>
</dbReference>
<evidence type="ECO:0000259" key="5">
    <source>
        <dbReference type="Pfam" id="PF02775"/>
    </source>
</evidence>
<dbReference type="GO" id="GO:0030976">
    <property type="term" value="F:thiamine pyrophosphate binding"/>
    <property type="evidence" value="ECO:0007669"/>
    <property type="project" value="InterPro"/>
</dbReference>
<evidence type="ECO:0000256" key="3">
    <source>
        <dbReference type="RuleBase" id="RU362132"/>
    </source>
</evidence>
<keyword evidence="2 3" id="KW-0786">Thiamine pyrophosphate</keyword>
<dbReference type="InterPro" id="IPR000399">
    <property type="entry name" value="TPP-bd_CS"/>
</dbReference>
<evidence type="ECO:0000259" key="4">
    <source>
        <dbReference type="Pfam" id="PF00205"/>
    </source>
</evidence>
<dbReference type="PROSITE" id="PS00187">
    <property type="entry name" value="TPP_ENZYMES"/>
    <property type="match status" value="1"/>
</dbReference>
<feature type="domain" description="Thiamine pyrophosphate enzyme TPP-binding" evidence="5">
    <location>
        <begin position="388"/>
        <end position="523"/>
    </location>
</feature>
<accession>A0A6B1FV27</accession>
<comment type="similarity">
    <text evidence="1 3">Belongs to the TPP enzyme family.</text>
</comment>
<dbReference type="GO" id="GO:0050660">
    <property type="term" value="F:flavin adenine dinucleotide binding"/>
    <property type="evidence" value="ECO:0007669"/>
    <property type="project" value="TreeGrafter"/>
</dbReference>
<evidence type="ECO:0000259" key="6">
    <source>
        <dbReference type="Pfam" id="PF02776"/>
    </source>
</evidence>
<organism evidence="7">
    <name type="scientific">Caldilineaceae bacterium SB0675_bin_29</name>
    <dbReference type="NCBI Taxonomy" id="2605266"/>
    <lineage>
        <taxon>Bacteria</taxon>
        <taxon>Bacillati</taxon>
        <taxon>Chloroflexota</taxon>
        <taxon>Caldilineae</taxon>
        <taxon>Caldilineales</taxon>
        <taxon>Caldilineaceae</taxon>
    </lineage>
</organism>